<keyword evidence="4" id="KW-1185">Reference proteome</keyword>
<dbReference type="AlphaFoldDB" id="A0A0L7T7E5"/>
<sequence length="275" mass="31038">MAFQTWQIGLDIQNGQLCALGIQRRRNGWQLRHWWQHALPKDTLRNGALQRSAELTAVLQCWRKQLPRDISLRVGFPPQLVLQRQIDLPRQPLREPERSSYVRAAARRFFPIEPDALALDYRESPDYPGQLCVTAARREMLEQWLACFAQAGLLPQVFELTAAALRSLALALALDPAATLIHRLADHWLWFSPENKQQPCGWCTLDDAADYTALRLRYLPAAEVIYYSAAEADSLPEGARDLLPLDALQLMQPPLPHSSGSFALAAGLALRPEDC</sequence>
<dbReference type="Proteomes" id="UP000037088">
    <property type="component" value="Unassembled WGS sequence"/>
</dbReference>
<dbReference type="STRING" id="1560201.NG42_06640"/>
<dbReference type="InterPro" id="IPR043129">
    <property type="entry name" value="ATPase_NBD"/>
</dbReference>
<dbReference type="InterPro" id="IPR005883">
    <property type="entry name" value="PilM"/>
</dbReference>
<dbReference type="OrthoDB" id="6447548at2"/>
<evidence type="ECO:0000313" key="4">
    <source>
        <dbReference type="Proteomes" id="UP000037088"/>
    </source>
</evidence>
<organism evidence="1 4">
    <name type="scientific">Winslowiella iniecta</name>
    <dbReference type="NCBI Taxonomy" id="1560201"/>
    <lineage>
        <taxon>Bacteria</taxon>
        <taxon>Pseudomonadati</taxon>
        <taxon>Pseudomonadota</taxon>
        <taxon>Gammaproteobacteria</taxon>
        <taxon>Enterobacterales</taxon>
        <taxon>Erwiniaceae</taxon>
        <taxon>Winslowiella</taxon>
    </lineage>
</organism>
<dbReference type="EMBL" id="JRXE01000007">
    <property type="protein sequence ID" value="KOC91116.1"/>
    <property type="molecule type" value="Genomic_DNA"/>
</dbReference>
<dbReference type="InterPro" id="IPR050696">
    <property type="entry name" value="FtsA/MreB"/>
</dbReference>
<accession>A0A0L7T7E5</accession>
<proteinExistence type="predicted"/>
<protein>
    <submittedName>
        <fullName evidence="1">Pilus assembly protein</fullName>
    </submittedName>
</protein>
<comment type="caution">
    <text evidence="1">The sequence shown here is derived from an EMBL/GenBank/DDBJ whole genome shotgun (WGS) entry which is preliminary data.</text>
</comment>
<name>A0A0L7T7E5_9GAMM</name>
<evidence type="ECO:0000313" key="2">
    <source>
        <dbReference type="EMBL" id="KOC93746.1"/>
    </source>
</evidence>
<dbReference type="Proteomes" id="UP000036851">
    <property type="component" value="Unassembled WGS sequence"/>
</dbReference>
<gene>
    <name evidence="1" type="ORF">NG42_06640</name>
    <name evidence="2" type="ORF">NG43_08500</name>
</gene>
<dbReference type="PATRIC" id="fig|1560201.3.peg.1416"/>
<dbReference type="RefSeq" id="WP_052898484.1">
    <property type="nucleotide sequence ID" value="NZ_JRXE01000007.1"/>
</dbReference>
<dbReference type="Gene3D" id="3.30.420.380">
    <property type="match status" value="1"/>
</dbReference>
<evidence type="ECO:0000313" key="3">
    <source>
        <dbReference type="Proteomes" id="UP000036851"/>
    </source>
</evidence>
<reference evidence="3 4" key="1">
    <citation type="journal article" date="2015" name="Int. J. Syst. Evol. Microbiol.">
        <title>Erwinia iniecta sp. nov., isolated from Russian wheat aphids (Diuraphis noxia).</title>
        <authorList>
            <person name="Campillo T."/>
            <person name="Luna E."/>
            <person name="Portier P."/>
            <person name="Fischer-Le Saux M."/>
            <person name="Lapitan N."/>
            <person name="Tisserat N.A."/>
            <person name="Leach J.E."/>
        </authorList>
    </citation>
    <scope>NUCLEOTIDE SEQUENCE [LARGE SCALE GENOMIC DNA]</scope>
    <source>
        <strain evidence="1 4">B120</strain>
        <strain evidence="2 3">B149</strain>
    </source>
</reference>
<evidence type="ECO:0000313" key="1">
    <source>
        <dbReference type="EMBL" id="KOC91116.1"/>
    </source>
</evidence>
<dbReference type="Pfam" id="PF11104">
    <property type="entry name" value="PilM_2"/>
    <property type="match status" value="1"/>
</dbReference>
<dbReference type="PANTHER" id="PTHR32432:SF3">
    <property type="entry name" value="ETHANOLAMINE UTILIZATION PROTEIN EUTJ"/>
    <property type="match status" value="1"/>
</dbReference>
<dbReference type="SUPFAM" id="SSF53067">
    <property type="entry name" value="Actin-like ATPase domain"/>
    <property type="match status" value="1"/>
</dbReference>
<dbReference type="PANTHER" id="PTHR32432">
    <property type="entry name" value="CELL DIVISION PROTEIN FTSA-RELATED"/>
    <property type="match status" value="1"/>
</dbReference>
<dbReference type="EMBL" id="JRXF01000011">
    <property type="protein sequence ID" value="KOC93746.1"/>
    <property type="molecule type" value="Genomic_DNA"/>
</dbReference>